<feature type="transmembrane region" description="Helical" evidence="6">
    <location>
        <begin position="393"/>
        <end position="412"/>
    </location>
</feature>
<dbReference type="EMBL" id="AMYB01000008">
    <property type="protein sequence ID" value="OAC99445.1"/>
    <property type="molecule type" value="Genomic_DNA"/>
</dbReference>
<dbReference type="PANTHER" id="PTHR23502:SF5">
    <property type="entry name" value="QUINIDINE RESISTANCE PROTEIN 3"/>
    <property type="match status" value="1"/>
</dbReference>
<proteinExistence type="predicted"/>
<dbReference type="Gene3D" id="1.20.1250.20">
    <property type="entry name" value="MFS general substrate transporter like domains"/>
    <property type="match status" value="1"/>
</dbReference>
<dbReference type="AlphaFoldDB" id="A0A168I1R9"/>
<dbReference type="PROSITE" id="PS50850">
    <property type="entry name" value="MFS"/>
    <property type="match status" value="1"/>
</dbReference>
<feature type="transmembrane region" description="Helical" evidence="6">
    <location>
        <begin position="536"/>
        <end position="554"/>
    </location>
</feature>
<dbReference type="InterPro" id="IPR011701">
    <property type="entry name" value="MFS"/>
</dbReference>
<keyword evidence="9" id="KW-1185">Reference proteome</keyword>
<evidence type="ECO:0000256" key="5">
    <source>
        <dbReference type="SAM" id="MobiDB-lite"/>
    </source>
</evidence>
<dbReference type="CDD" id="cd17323">
    <property type="entry name" value="MFS_Tpo1_MDR_like"/>
    <property type="match status" value="1"/>
</dbReference>
<dbReference type="Proteomes" id="UP000077051">
    <property type="component" value="Unassembled WGS sequence"/>
</dbReference>
<feature type="domain" description="Major facilitator superfamily (MFS) profile" evidence="7">
    <location>
        <begin position="113"/>
        <end position="559"/>
    </location>
</feature>
<accession>A0A168I1R9</accession>
<feature type="transmembrane region" description="Helical" evidence="6">
    <location>
        <begin position="511"/>
        <end position="530"/>
    </location>
</feature>
<feature type="compositionally biased region" description="Basic and acidic residues" evidence="5">
    <location>
        <begin position="39"/>
        <end position="64"/>
    </location>
</feature>
<feature type="region of interest" description="Disordered" evidence="5">
    <location>
        <begin position="310"/>
        <end position="338"/>
    </location>
</feature>
<keyword evidence="4 6" id="KW-0472">Membrane</keyword>
<dbReference type="Pfam" id="PF07690">
    <property type="entry name" value="MFS_1"/>
    <property type="match status" value="1"/>
</dbReference>
<evidence type="ECO:0000313" key="9">
    <source>
        <dbReference type="Proteomes" id="UP000077051"/>
    </source>
</evidence>
<feature type="transmembrane region" description="Helical" evidence="6">
    <location>
        <begin position="151"/>
        <end position="170"/>
    </location>
</feature>
<evidence type="ECO:0000256" key="3">
    <source>
        <dbReference type="ARBA" id="ARBA00022989"/>
    </source>
</evidence>
<reference evidence="8 9" key="1">
    <citation type="submission" date="2015-06" db="EMBL/GenBank/DDBJ databases">
        <title>Expansion of signal transduction pathways in fungi by whole-genome duplication.</title>
        <authorList>
            <consortium name="DOE Joint Genome Institute"/>
            <person name="Corrochano L.M."/>
            <person name="Kuo A."/>
            <person name="Marcet-Houben M."/>
            <person name="Polaino S."/>
            <person name="Salamov A."/>
            <person name="Villalobos J.M."/>
            <person name="Alvarez M.I."/>
            <person name="Avalos J."/>
            <person name="Benito E.P."/>
            <person name="Benoit I."/>
            <person name="Burger G."/>
            <person name="Camino L.P."/>
            <person name="Canovas D."/>
            <person name="Cerda-Olmedo E."/>
            <person name="Cheng J.-F."/>
            <person name="Dominguez A."/>
            <person name="Elias M."/>
            <person name="Eslava A.P."/>
            <person name="Glaser F."/>
            <person name="Grimwood J."/>
            <person name="Gutierrez G."/>
            <person name="Heitman J."/>
            <person name="Henrissat B."/>
            <person name="Iturriaga E.A."/>
            <person name="Lang B.F."/>
            <person name="Lavin J.L."/>
            <person name="Lee S."/>
            <person name="Li W."/>
            <person name="Lindquist E."/>
            <person name="Lopez-Garcia S."/>
            <person name="Luque E.M."/>
            <person name="Marcos A.T."/>
            <person name="Martin J."/>
            <person name="Mccluskey K."/>
            <person name="Medina H.R."/>
            <person name="Miralles-Duran A."/>
            <person name="Miyazaki A."/>
            <person name="Munoz-Torres E."/>
            <person name="Oguiza J.A."/>
            <person name="Ohm R."/>
            <person name="Olmedo M."/>
            <person name="Orejas M."/>
            <person name="Ortiz-Castellanos L."/>
            <person name="Pisabarro A.G."/>
            <person name="Rodriguez-Romero J."/>
            <person name="Ruiz-Herrera J."/>
            <person name="Ruiz-Vazquez R."/>
            <person name="Sanz C."/>
            <person name="Schackwitz W."/>
            <person name="Schmutz J."/>
            <person name="Shahriari M."/>
            <person name="Shelest E."/>
            <person name="Silva-Franco F."/>
            <person name="Soanes D."/>
            <person name="Syed K."/>
            <person name="Tagua V.G."/>
            <person name="Talbot N.J."/>
            <person name="Thon M."/>
            <person name="De Vries R.P."/>
            <person name="Wiebenga A."/>
            <person name="Yadav J.S."/>
            <person name="Braun E.L."/>
            <person name="Baker S."/>
            <person name="Garre V."/>
            <person name="Horwitz B."/>
            <person name="Torres-Martinez S."/>
            <person name="Idnurm A."/>
            <person name="Herrera-Estrella A."/>
            <person name="Gabaldon T."/>
            <person name="Grigoriev I.V."/>
        </authorList>
    </citation>
    <scope>NUCLEOTIDE SEQUENCE [LARGE SCALE GENOMIC DNA]</scope>
    <source>
        <strain evidence="8 9">CBS 277.49</strain>
    </source>
</reference>
<evidence type="ECO:0000313" key="8">
    <source>
        <dbReference type="EMBL" id="OAC99445.1"/>
    </source>
</evidence>
<feature type="transmembrane region" description="Helical" evidence="6">
    <location>
        <begin position="112"/>
        <end position="131"/>
    </location>
</feature>
<dbReference type="STRING" id="747725.A0A168I1R9"/>
<dbReference type="GO" id="GO:0005886">
    <property type="term" value="C:plasma membrane"/>
    <property type="evidence" value="ECO:0007669"/>
    <property type="project" value="TreeGrafter"/>
</dbReference>
<name>A0A168I1R9_MUCCL</name>
<feature type="compositionally biased region" description="Basic and acidic residues" evidence="5">
    <location>
        <begin position="316"/>
        <end position="338"/>
    </location>
</feature>
<dbReference type="GO" id="GO:0022857">
    <property type="term" value="F:transmembrane transporter activity"/>
    <property type="evidence" value="ECO:0007669"/>
    <property type="project" value="InterPro"/>
</dbReference>
<comment type="subcellular location">
    <subcellularLocation>
        <location evidence="1">Membrane</location>
        <topology evidence="1">Multi-pass membrane protein</topology>
    </subcellularLocation>
</comment>
<evidence type="ECO:0000256" key="4">
    <source>
        <dbReference type="ARBA" id="ARBA00023136"/>
    </source>
</evidence>
<evidence type="ECO:0000256" key="2">
    <source>
        <dbReference type="ARBA" id="ARBA00022692"/>
    </source>
</evidence>
<feature type="transmembrane region" description="Helical" evidence="6">
    <location>
        <begin position="352"/>
        <end position="373"/>
    </location>
</feature>
<feature type="compositionally biased region" description="Low complexity" evidence="5">
    <location>
        <begin position="65"/>
        <end position="80"/>
    </location>
</feature>
<dbReference type="VEuPathDB" id="FungiDB:MUCCIDRAFT_114630"/>
<gene>
    <name evidence="8" type="ORF">MUCCIDRAFT_114630</name>
</gene>
<feature type="transmembrane region" description="Helical" evidence="6">
    <location>
        <begin position="204"/>
        <end position="226"/>
    </location>
</feature>
<evidence type="ECO:0000259" key="7">
    <source>
        <dbReference type="PROSITE" id="PS50850"/>
    </source>
</evidence>
<dbReference type="SUPFAM" id="SSF103473">
    <property type="entry name" value="MFS general substrate transporter"/>
    <property type="match status" value="1"/>
</dbReference>
<sequence length="569" mass="63177">MEPATRILSHESTKSYLERELIVSLNNNGPMIGPSLEMMDSHHPNDDTYQNHDKHKQEQIERRPSSSSSASSSSTTTDTVVATKSKKKGFRFWCMAKDNSDPKQFPRYKKNMILSVVAIGGAISPVSSTIYYPALITMQEAFQTTDTTMNASLSIFTFFTAFFPLVWATFGDLFGRRRIYIISFFISFIGSVCCALSVNAEMFIVFRAFSAVGSSSAMSMGAGTIADIFEPHERGRAFAFYTCGPLLGPAIGPIIGGYLNQGLGWRSTFWFLSIFVFLTWLGIVFFLPETWRASPPAAPVAAITEKPISPTSSITEHPEEHLDKDIEAQRPKEQEAAKKRTRFVNPIGALKLLRYPNIALAVTFVGILFFVLYLNNTNFTRSYTLQYGFDSGLVGVCYLPSAAGSMVGGIMGGRMSDITYRRNIEKAKENDQEVHPEMRLGGFLFYASMALQLVSFVAYGWCLEENVHFAYGLVCQFFLGLALMFPNVTLSAYMVDCFRKQGASVTACNNFARYIMAGIGSLIASDIQRAMGNGPLFTFCGCLLLLFTINLVLIKRYTLKWAALRKALA</sequence>
<dbReference type="InterPro" id="IPR020846">
    <property type="entry name" value="MFS_dom"/>
</dbReference>
<dbReference type="PANTHER" id="PTHR23502">
    <property type="entry name" value="MAJOR FACILITATOR SUPERFAMILY"/>
    <property type="match status" value="1"/>
</dbReference>
<protein>
    <recommendedName>
        <fullName evidence="7">Major facilitator superfamily (MFS) profile domain-containing protein</fullName>
    </recommendedName>
</protein>
<dbReference type="Gene3D" id="1.20.1720.10">
    <property type="entry name" value="Multidrug resistance protein D"/>
    <property type="match status" value="1"/>
</dbReference>
<dbReference type="OrthoDB" id="440553at2759"/>
<organism evidence="8 9">
    <name type="scientific">Mucor lusitanicus CBS 277.49</name>
    <dbReference type="NCBI Taxonomy" id="747725"/>
    <lineage>
        <taxon>Eukaryota</taxon>
        <taxon>Fungi</taxon>
        <taxon>Fungi incertae sedis</taxon>
        <taxon>Mucoromycota</taxon>
        <taxon>Mucoromycotina</taxon>
        <taxon>Mucoromycetes</taxon>
        <taxon>Mucorales</taxon>
        <taxon>Mucorineae</taxon>
        <taxon>Mucoraceae</taxon>
        <taxon>Mucor</taxon>
    </lineage>
</organism>
<keyword evidence="2 6" id="KW-0812">Transmembrane</keyword>
<evidence type="ECO:0000256" key="6">
    <source>
        <dbReference type="SAM" id="Phobius"/>
    </source>
</evidence>
<feature type="transmembrane region" description="Helical" evidence="6">
    <location>
        <begin position="268"/>
        <end position="287"/>
    </location>
</feature>
<comment type="caution">
    <text evidence="8">The sequence shown here is derived from an EMBL/GenBank/DDBJ whole genome shotgun (WGS) entry which is preliminary data.</text>
</comment>
<feature type="transmembrane region" description="Helical" evidence="6">
    <location>
        <begin position="443"/>
        <end position="461"/>
    </location>
</feature>
<dbReference type="InterPro" id="IPR036259">
    <property type="entry name" value="MFS_trans_sf"/>
</dbReference>
<evidence type="ECO:0000256" key="1">
    <source>
        <dbReference type="ARBA" id="ARBA00004141"/>
    </source>
</evidence>
<feature type="region of interest" description="Disordered" evidence="5">
    <location>
        <begin position="33"/>
        <end position="80"/>
    </location>
</feature>
<feature type="transmembrane region" description="Helical" evidence="6">
    <location>
        <begin position="238"/>
        <end position="256"/>
    </location>
</feature>
<feature type="transmembrane region" description="Helical" evidence="6">
    <location>
        <begin position="179"/>
        <end position="198"/>
    </location>
</feature>
<feature type="transmembrane region" description="Helical" evidence="6">
    <location>
        <begin position="467"/>
        <end position="490"/>
    </location>
</feature>
<keyword evidence="3 6" id="KW-1133">Transmembrane helix</keyword>